<accession>A0AAV1YFD4</accession>
<evidence type="ECO:0000313" key="2">
    <source>
        <dbReference type="EMBL" id="CAL0332726.1"/>
    </source>
</evidence>
<organism evidence="2 3">
    <name type="scientific">Lupinus luteus</name>
    <name type="common">European yellow lupine</name>
    <dbReference type="NCBI Taxonomy" id="3873"/>
    <lineage>
        <taxon>Eukaryota</taxon>
        <taxon>Viridiplantae</taxon>
        <taxon>Streptophyta</taxon>
        <taxon>Embryophyta</taxon>
        <taxon>Tracheophyta</taxon>
        <taxon>Spermatophyta</taxon>
        <taxon>Magnoliopsida</taxon>
        <taxon>eudicotyledons</taxon>
        <taxon>Gunneridae</taxon>
        <taxon>Pentapetalae</taxon>
        <taxon>rosids</taxon>
        <taxon>fabids</taxon>
        <taxon>Fabales</taxon>
        <taxon>Fabaceae</taxon>
        <taxon>Papilionoideae</taxon>
        <taxon>50 kb inversion clade</taxon>
        <taxon>genistoids sensu lato</taxon>
        <taxon>core genistoids</taxon>
        <taxon>Genisteae</taxon>
        <taxon>Lupinus</taxon>
    </lineage>
</organism>
<keyword evidence="1" id="KW-0732">Signal</keyword>
<evidence type="ECO:0000313" key="3">
    <source>
        <dbReference type="Proteomes" id="UP001497480"/>
    </source>
</evidence>
<evidence type="ECO:0000256" key="1">
    <source>
        <dbReference type="SAM" id="SignalP"/>
    </source>
</evidence>
<proteinExistence type="predicted"/>
<comment type="caution">
    <text evidence="2">The sequence shown here is derived from an EMBL/GenBank/DDBJ whole genome shotgun (WGS) entry which is preliminary data.</text>
</comment>
<name>A0AAV1YFD4_LUPLU</name>
<feature type="chain" id="PRO_5043584288" evidence="1">
    <location>
        <begin position="16"/>
        <end position="71"/>
    </location>
</feature>
<dbReference type="AlphaFoldDB" id="A0AAV1YFD4"/>
<gene>
    <name evidence="2" type="ORF">LLUT_LOCUS33786</name>
</gene>
<protein>
    <submittedName>
        <fullName evidence="2">Uncharacterized protein</fullName>
    </submittedName>
</protein>
<feature type="signal peptide" evidence="1">
    <location>
        <begin position="1"/>
        <end position="15"/>
    </location>
</feature>
<dbReference type="EMBL" id="CAXHTB010000024">
    <property type="protein sequence ID" value="CAL0332726.1"/>
    <property type="molecule type" value="Genomic_DNA"/>
</dbReference>
<sequence>MFFLFLLSLIHDGCDTPLLFKLIPAVVHLGMLLRWFSPDSLVEIASFKVENLRADSDKQLIILIDQESRVP</sequence>
<dbReference type="Proteomes" id="UP001497480">
    <property type="component" value="Unassembled WGS sequence"/>
</dbReference>
<reference evidence="2 3" key="1">
    <citation type="submission" date="2024-03" db="EMBL/GenBank/DDBJ databases">
        <authorList>
            <person name="Martinez-Hernandez J."/>
        </authorList>
    </citation>
    <scope>NUCLEOTIDE SEQUENCE [LARGE SCALE GENOMIC DNA]</scope>
</reference>
<keyword evidence="3" id="KW-1185">Reference proteome</keyword>